<reference evidence="1" key="1">
    <citation type="submission" date="2022-05" db="EMBL/GenBank/DDBJ databases">
        <title>The Musa troglodytarum L. genome provides insights into the mechanism of non-climacteric behaviour and enrichment of carotenoids.</title>
        <authorList>
            <person name="Wang J."/>
        </authorList>
    </citation>
    <scope>NUCLEOTIDE SEQUENCE</scope>
    <source>
        <tissue evidence="1">Leaf</tissue>
    </source>
</reference>
<organism evidence="1 2">
    <name type="scientific">Musa troglodytarum</name>
    <name type="common">fe'i banana</name>
    <dbReference type="NCBI Taxonomy" id="320322"/>
    <lineage>
        <taxon>Eukaryota</taxon>
        <taxon>Viridiplantae</taxon>
        <taxon>Streptophyta</taxon>
        <taxon>Embryophyta</taxon>
        <taxon>Tracheophyta</taxon>
        <taxon>Spermatophyta</taxon>
        <taxon>Magnoliopsida</taxon>
        <taxon>Liliopsida</taxon>
        <taxon>Zingiberales</taxon>
        <taxon>Musaceae</taxon>
        <taxon>Musa</taxon>
    </lineage>
</organism>
<proteinExistence type="predicted"/>
<dbReference type="EMBL" id="CP097510">
    <property type="protein sequence ID" value="URE23956.1"/>
    <property type="molecule type" value="Genomic_DNA"/>
</dbReference>
<dbReference type="Proteomes" id="UP001055439">
    <property type="component" value="Chromosome 8"/>
</dbReference>
<sequence>MPTLDVVVPKSCHLSSFVRRRNDVMTPHLALVGASFSFSAPNSTLSSGGNSALGVEQRAQEFEVVARVPRQRKTELASTIEECSLGVLSLPSPS</sequence>
<gene>
    <name evidence="1" type="ORF">MUK42_23861</name>
</gene>
<evidence type="ECO:0000313" key="2">
    <source>
        <dbReference type="Proteomes" id="UP001055439"/>
    </source>
</evidence>
<dbReference type="AlphaFoldDB" id="A0A9E7GZ95"/>
<evidence type="ECO:0000313" key="1">
    <source>
        <dbReference type="EMBL" id="URE23956.1"/>
    </source>
</evidence>
<keyword evidence="2" id="KW-1185">Reference proteome</keyword>
<name>A0A9E7GZ95_9LILI</name>
<accession>A0A9E7GZ95</accession>
<protein>
    <submittedName>
        <fullName evidence="1">Uncharacterized protein</fullName>
    </submittedName>
</protein>